<comment type="catalytic activity">
    <reaction evidence="6">
        <text>a 4-O-methyl-alpha-D-glucuronosyl ester derivative + H2O = 4-O-methyl-alpha-D-glucuronate derivative + an alcohol + H(+)</text>
        <dbReference type="Rhea" id="RHEA:67452"/>
        <dbReference type="ChEBI" id="CHEBI:15377"/>
        <dbReference type="ChEBI" id="CHEBI:15378"/>
        <dbReference type="ChEBI" id="CHEBI:30879"/>
        <dbReference type="ChEBI" id="CHEBI:171667"/>
        <dbReference type="ChEBI" id="CHEBI:171668"/>
        <dbReference type="EC" id="3.1.1.117"/>
    </reaction>
    <physiologicalReaction direction="left-to-right" evidence="6">
        <dbReference type="Rhea" id="RHEA:67453"/>
    </physiologicalReaction>
</comment>
<dbReference type="Gene3D" id="3.40.50.1820">
    <property type="entry name" value="alpha/beta hydrolase"/>
    <property type="match status" value="1"/>
</dbReference>
<dbReference type="ESTHER" id="eutla-m7tf98">
    <property type="family name" value="Glucuronoyl_esterase"/>
</dbReference>
<dbReference type="InterPro" id="IPR029058">
    <property type="entry name" value="AB_hydrolase_fold"/>
</dbReference>
<evidence type="ECO:0000256" key="4">
    <source>
        <dbReference type="ARBA" id="ARBA00022801"/>
    </source>
</evidence>
<evidence type="ECO:0000256" key="8">
    <source>
        <dbReference type="SAM" id="SignalP"/>
    </source>
</evidence>
<accession>M7TF98</accession>
<keyword evidence="4" id="KW-0378">Hydrolase</keyword>
<gene>
    <name evidence="10" type="ORF">UCREL1_4386</name>
</gene>
<dbReference type="GO" id="GO:0046274">
    <property type="term" value="P:lignin catabolic process"/>
    <property type="evidence" value="ECO:0007669"/>
    <property type="project" value="UniProtKB-KW"/>
</dbReference>
<evidence type="ECO:0000313" key="11">
    <source>
        <dbReference type="Proteomes" id="UP000012174"/>
    </source>
</evidence>
<keyword evidence="11" id="KW-1185">Reference proteome</keyword>
<dbReference type="eggNOG" id="ENOG502QS8Y">
    <property type="taxonomic scope" value="Eukaryota"/>
</dbReference>
<feature type="domain" description="4-O-methyl-glucuronoyl methylesterase-like" evidence="9">
    <location>
        <begin position="90"/>
        <end position="319"/>
    </location>
</feature>
<dbReference type="HOGENOM" id="CLU_028869_1_1_1"/>
<reference evidence="11" key="1">
    <citation type="journal article" date="2013" name="Genome Announc.">
        <title>Draft genome sequence of the grapevine dieback fungus Eutypa lata UCR-EL1.</title>
        <authorList>
            <person name="Blanco-Ulate B."/>
            <person name="Rolshausen P.E."/>
            <person name="Cantu D."/>
        </authorList>
    </citation>
    <scope>NUCLEOTIDE SEQUENCE [LARGE SCALE GENOMIC DNA]</scope>
    <source>
        <strain evidence="11">UCR-EL1</strain>
    </source>
</reference>
<name>M7TF98_EUTLA</name>
<dbReference type="Pfam" id="PF22244">
    <property type="entry name" value="GCE_fung"/>
    <property type="match status" value="1"/>
</dbReference>
<evidence type="ECO:0000256" key="1">
    <source>
        <dbReference type="ARBA" id="ARBA00010092"/>
    </source>
</evidence>
<evidence type="ECO:0000256" key="2">
    <source>
        <dbReference type="ARBA" id="ARBA00022487"/>
    </source>
</evidence>
<dbReference type="STRING" id="1287681.M7TF98"/>
<keyword evidence="3 8" id="KW-0732">Signal</keyword>
<feature type="chain" id="PRO_5004085552" description="(4-O-methyl)-D-glucuronate--lignin esterase" evidence="8">
    <location>
        <begin position="18"/>
        <end position="386"/>
    </location>
</feature>
<proteinExistence type="inferred from homology"/>
<evidence type="ECO:0000256" key="3">
    <source>
        <dbReference type="ARBA" id="ARBA00022729"/>
    </source>
</evidence>
<comment type="similarity">
    <text evidence="1">Belongs to the carbohydrate esterase 15 (CE15) family.</text>
</comment>
<dbReference type="Proteomes" id="UP000012174">
    <property type="component" value="Unassembled WGS sequence"/>
</dbReference>
<dbReference type="KEGG" id="ela:UCREL1_4386"/>
<evidence type="ECO:0000313" key="10">
    <source>
        <dbReference type="EMBL" id="EMR68601.1"/>
    </source>
</evidence>
<keyword evidence="2" id="KW-0719">Serine esterase</keyword>
<dbReference type="InterPro" id="IPR054579">
    <property type="entry name" value="GCE-like_dom"/>
</dbReference>
<dbReference type="EC" id="3.1.1.117" evidence="7"/>
<dbReference type="GO" id="GO:0052689">
    <property type="term" value="F:carboxylic ester hydrolase activity"/>
    <property type="evidence" value="ECO:0007669"/>
    <property type="project" value="UniProtKB-KW"/>
</dbReference>
<dbReference type="EMBL" id="KB706206">
    <property type="protein sequence ID" value="EMR68601.1"/>
    <property type="molecule type" value="Genomic_DNA"/>
</dbReference>
<evidence type="ECO:0000259" key="9">
    <source>
        <dbReference type="Pfam" id="PF22244"/>
    </source>
</evidence>
<sequence>MVRHVLLWSFLAGLATSQLSPCADIPDATDFNNPKLVDPFTFLNGSTVATKDGWACRQEEIKAIFHRYELGPKPEPEEVTASFTNNALSITVQSEGKSISFSASIRFPSGNGPFPALIALGGASIPVPSGVAVITYNNEDIAVTNPRGRGKFYDLYGSDHQAGGLIAWAWGVSRIVDALEQLGATTTKINPERVAVTGCSRNGKGAMMSGAFDTRIRLTIPQEAGSGGISVWRIAAEMKQNGTDVEDAAQIVTGDGWFATEFEKYVDDIATLPEDHHLLAGLVAPRPLLVVENSGIDYLAPIGSFGGATAAKMIYGALGAADSIGFSQVAHGTSHCSMPSSQNPDVAAYFNRFLLDQEADTDILKTDRDFDFDNARWIDWTAPELS</sequence>
<organism evidence="10 11">
    <name type="scientific">Eutypa lata (strain UCR-EL1)</name>
    <name type="common">Grapevine dieback disease fungus</name>
    <name type="synonym">Eutypa armeniacae</name>
    <dbReference type="NCBI Taxonomy" id="1287681"/>
    <lineage>
        <taxon>Eukaryota</taxon>
        <taxon>Fungi</taxon>
        <taxon>Dikarya</taxon>
        <taxon>Ascomycota</taxon>
        <taxon>Pezizomycotina</taxon>
        <taxon>Sordariomycetes</taxon>
        <taxon>Xylariomycetidae</taxon>
        <taxon>Xylariales</taxon>
        <taxon>Diatrypaceae</taxon>
        <taxon>Eutypa</taxon>
    </lineage>
</organism>
<evidence type="ECO:0000256" key="7">
    <source>
        <dbReference type="ARBA" id="ARBA00026105"/>
    </source>
</evidence>
<dbReference type="OMA" id="HHMLMAL"/>
<protein>
    <recommendedName>
        <fullName evidence="7">(4-O-methyl)-D-glucuronate--lignin esterase</fullName>
        <ecNumber evidence="7">3.1.1.117</ecNumber>
    </recommendedName>
</protein>
<dbReference type="AlphaFoldDB" id="M7TF98"/>
<keyword evidence="5" id="KW-0439">Lignin degradation</keyword>
<feature type="signal peptide" evidence="8">
    <location>
        <begin position="1"/>
        <end position="17"/>
    </location>
</feature>
<evidence type="ECO:0000256" key="5">
    <source>
        <dbReference type="ARBA" id="ARBA00023185"/>
    </source>
</evidence>
<dbReference type="SUPFAM" id="SSF53474">
    <property type="entry name" value="alpha/beta-Hydrolases"/>
    <property type="match status" value="1"/>
</dbReference>
<dbReference type="OrthoDB" id="3781271at2759"/>
<evidence type="ECO:0000256" key="6">
    <source>
        <dbReference type="ARBA" id="ARBA00024511"/>
    </source>
</evidence>